<dbReference type="InterPro" id="IPR027974">
    <property type="entry name" value="DUF4470"/>
</dbReference>
<keyword evidence="1" id="KW-0479">Metal-binding</keyword>
<feature type="region of interest" description="Disordered" evidence="4">
    <location>
        <begin position="1"/>
        <end position="38"/>
    </location>
</feature>
<dbReference type="AlphaFoldDB" id="A0A2T4CJH4"/>
<evidence type="ECO:0000256" key="4">
    <source>
        <dbReference type="SAM" id="MobiDB-lite"/>
    </source>
</evidence>
<dbReference type="SUPFAM" id="SSF144232">
    <property type="entry name" value="HIT/MYND zinc finger-like"/>
    <property type="match status" value="1"/>
</dbReference>
<proteinExistence type="predicted"/>
<feature type="compositionally biased region" description="Basic and acidic residues" evidence="4">
    <location>
        <begin position="9"/>
        <end position="26"/>
    </location>
</feature>
<feature type="compositionally biased region" description="Acidic residues" evidence="4">
    <location>
        <begin position="703"/>
        <end position="712"/>
    </location>
</feature>
<evidence type="ECO:0000256" key="1">
    <source>
        <dbReference type="ARBA" id="ARBA00022723"/>
    </source>
</evidence>
<evidence type="ECO:0000256" key="3">
    <source>
        <dbReference type="ARBA" id="ARBA00022833"/>
    </source>
</evidence>
<dbReference type="EMBL" id="KZ679126">
    <property type="protein sequence ID" value="PTB81662.1"/>
    <property type="molecule type" value="Genomic_DNA"/>
</dbReference>
<dbReference type="GO" id="GO:0008270">
    <property type="term" value="F:zinc ion binding"/>
    <property type="evidence" value="ECO:0007669"/>
    <property type="project" value="UniProtKB-KW"/>
</dbReference>
<dbReference type="Proteomes" id="UP000240760">
    <property type="component" value="Unassembled WGS sequence"/>
</dbReference>
<keyword evidence="3" id="KW-0862">Zinc</keyword>
<feature type="domain" description="DUF4470" evidence="6">
    <location>
        <begin position="119"/>
        <end position="216"/>
    </location>
</feature>
<reference evidence="7 8" key="1">
    <citation type="submission" date="2016-07" db="EMBL/GenBank/DDBJ databases">
        <title>Multiple horizontal gene transfer events from other fungi enriched the ability of initially mycotrophic Trichoderma (Ascomycota) to feed on dead plant biomass.</title>
        <authorList>
            <consortium name="DOE Joint Genome Institute"/>
            <person name="Aerts A."/>
            <person name="Atanasova L."/>
            <person name="Chenthamara K."/>
            <person name="Zhang J."/>
            <person name="Grujic M."/>
            <person name="Henrissat B."/>
            <person name="Kuo A."/>
            <person name="Salamov A."/>
            <person name="Lipzen A."/>
            <person name="Labutti K."/>
            <person name="Barry K."/>
            <person name="Miao Y."/>
            <person name="Rahimi M.J."/>
            <person name="Shen Q."/>
            <person name="Grigoriev I.V."/>
            <person name="Kubicek C.P."/>
            <person name="Druzhinina I.S."/>
        </authorList>
    </citation>
    <scope>NUCLEOTIDE SEQUENCE [LARGE SCALE GENOMIC DNA]</scope>
    <source>
        <strain evidence="7 8">ATCC 18648</strain>
    </source>
</reference>
<organism evidence="7 8">
    <name type="scientific">Trichoderma longibrachiatum ATCC 18648</name>
    <dbReference type="NCBI Taxonomy" id="983965"/>
    <lineage>
        <taxon>Eukaryota</taxon>
        <taxon>Fungi</taxon>
        <taxon>Dikarya</taxon>
        <taxon>Ascomycota</taxon>
        <taxon>Pezizomycotina</taxon>
        <taxon>Sordariomycetes</taxon>
        <taxon>Hypocreomycetidae</taxon>
        <taxon>Hypocreales</taxon>
        <taxon>Hypocreaceae</taxon>
        <taxon>Trichoderma</taxon>
    </lineage>
</organism>
<feature type="region of interest" description="Disordered" evidence="4">
    <location>
        <begin position="682"/>
        <end position="712"/>
    </location>
</feature>
<protein>
    <submittedName>
        <fullName evidence="7">Uncharacterized protein</fullName>
    </submittedName>
</protein>
<gene>
    <name evidence="7" type="ORF">M440DRAFT_1323201</name>
</gene>
<dbReference type="OrthoDB" id="5282002at2759"/>
<evidence type="ECO:0000256" key="2">
    <source>
        <dbReference type="ARBA" id="ARBA00022771"/>
    </source>
</evidence>
<feature type="domain" description="MYND-type" evidence="5">
    <location>
        <begin position="64"/>
        <end position="92"/>
    </location>
</feature>
<dbReference type="Pfam" id="PF14737">
    <property type="entry name" value="DUF4470"/>
    <property type="match status" value="1"/>
</dbReference>
<keyword evidence="2" id="KW-0863">Zinc-finger</keyword>
<dbReference type="InterPro" id="IPR002893">
    <property type="entry name" value="Znf_MYND"/>
</dbReference>
<evidence type="ECO:0000313" key="8">
    <source>
        <dbReference type="Proteomes" id="UP000240760"/>
    </source>
</evidence>
<sequence>MGRRRSKGKGKDKSQSEKSQNEKSQNEPDPEGSSTLDTQEADKPFALKCAAEWVEGVQCPIAAKIVCQKCQLVAYCSQYCKKAHAKVHKATCPPPHVSPSAGIDGVVIPDHPVFDTGVFWGNHAATDVLNLAENEGAEYHGPLKLLLLGPFGLRHLIYSVAALPETAYPDLHVVICENDFSQLLRTVVSLHVMMSMTQEHSVLAEIVSHVWYSLKWPQHVLSYIRDTVGRDVSVALETVQSYRDEGLVQTPGINIEGSNLRLHSQLEPDVWEAILDRIYQTPFKNEAAAEMARKTDAKLYGEPLDRVHARMSPSRAAALMKWRQDGILMPYSSSTEFFEKPSPIFYDPDGSQPTGLTNEPLSEWPMKEILEYGPYPAKGDVYGKMTCYVRDKIVAFLERLQQREIHVRLMACGLTEMVGHLREDYDEEPPFFDRIEVGHLFEFEPELCFLSCATLLRHADENPRATMLTMCRESVVSAKSRKIDKYVAAEKDLIFHRGLEPLDVIIPPTQAAGENYSAASLPRHMGILLFRDWDMFSYYYLNDAERFGGRVPGEKMSRQPKASILKTGYMGVHLKRKNTVVNAWPNRLVSGTDSKPSKEEVMRWMSWSTTKPERWLEWKRTGDVNTKEWLRHIEKIRGPSVLANMKKLYEVLSEIDQEEDYTGEDEGEDGGEAVGAMVKGVGRRGEEPAQGANDVGLGLIDGEYSDDQDTTSDEAVMVDEGYYARLFSIEDRPRRWSADF</sequence>
<dbReference type="Gene3D" id="6.10.140.2220">
    <property type="match status" value="1"/>
</dbReference>
<evidence type="ECO:0000313" key="7">
    <source>
        <dbReference type="EMBL" id="PTB81662.1"/>
    </source>
</evidence>
<dbReference type="STRING" id="983965.A0A2T4CJH4"/>
<evidence type="ECO:0000259" key="6">
    <source>
        <dbReference type="Pfam" id="PF14737"/>
    </source>
</evidence>
<keyword evidence="8" id="KW-1185">Reference proteome</keyword>
<dbReference type="Pfam" id="PF01753">
    <property type="entry name" value="zf-MYND"/>
    <property type="match status" value="1"/>
</dbReference>
<evidence type="ECO:0000259" key="5">
    <source>
        <dbReference type="Pfam" id="PF01753"/>
    </source>
</evidence>
<accession>A0A2T4CJH4</accession>
<name>A0A2T4CJH4_TRILO</name>